<dbReference type="Pfam" id="PF00392">
    <property type="entry name" value="GntR"/>
    <property type="match status" value="1"/>
</dbReference>
<proteinExistence type="inferred from homology"/>
<dbReference type="PANTHER" id="PTHR46577">
    <property type="entry name" value="HTH-TYPE TRANSCRIPTIONAL REGULATORY PROTEIN GABR"/>
    <property type="match status" value="1"/>
</dbReference>
<dbReference type="EMBL" id="SNYC01000006">
    <property type="protein sequence ID" value="TDQ07515.1"/>
    <property type="molecule type" value="Genomic_DNA"/>
</dbReference>
<evidence type="ECO:0000313" key="8">
    <source>
        <dbReference type="Proteomes" id="UP000295620"/>
    </source>
</evidence>
<dbReference type="InterPro" id="IPR051446">
    <property type="entry name" value="HTH_trans_reg/aminotransferase"/>
</dbReference>
<keyword evidence="2" id="KW-0663">Pyridoxal phosphate</keyword>
<dbReference type="PROSITE" id="PS50949">
    <property type="entry name" value="HTH_GNTR"/>
    <property type="match status" value="1"/>
</dbReference>
<accession>A0A4R6SSY6</accession>
<keyword evidence="8" id="KW-1185">Reference proteome</keyword>
<dbReference type="SUPFAM" id="SSF46785">
    <property type="entry name" value="Winged helix' DNA-binding domain"/>
    <property type="match status" value="1"/>
</dbReference>
<keyword evidence="7" id="KW-0032">Aminotransferase</keyword>
<dbReference type="SUPFAM" id="SSF53383">
    <property type="entry name" value="PLP-dependent transferases"/>
    <property type="match status" value="1"/>
</dbReference>
<dbReference type="GO" id="GO:0030170">
    <property type="term" value="F:pyridoxal phosphate binding"/>
    <property type="evidence" value="ECO:0007669"/>
    <property type="project" value="InterPro"/>
</dbReference>
<dbReference type="CDD" id="cd00609">
    <property type="entry name" value="AAT_like"/>
    <property type="match status" value="1"/>
</dbReference>
<dbReference type="GO" id="GO:0008483">
    <property type="term" value="F:transaminase activity"/>
    <property type="evidence" value="ECO:0007669"/>
    <property type="project" value="UniProtKB-KW"/>
</dbReference>
<dbReference type="GO" id="GO:0003677">
    <property type="term" value="F:DNA binding"/>
    <property type="evidence" value="ECO:0007669"/>
    <property type="project" value="UniProtKB-KW"/>
</dbReference>
<dbReference type="InterPro" id="IPR036388">
    <property type="entry name" value="WH-like_DNA-bd_sf"/>
</dbReference>
<dbReference type="Gene3D" id="3.40.640.10">
    <property type="entry name" value="Type I PLP-dependent aspartate aminotransferase-like (Major domain)"/>
    <property type="match status" value="1"/>
</dbReference>
<dbReference type="Gene3D" id="1.10.10.10">
    <property type="entry name" value="Winged helix-like DNA-binding domain superfamily/Winged helix DNA-binding domain"/>
    <property type="match status" value="1"/>
</dbReference>
<dbReference type="InterPro" id="IPR004839">
    <property type="entry name" value="Aminotransferase_I/II_large"/>
</dbReference>
<keyword evidence="5" id="KW-0804">Transcription</keyword>
<protein>
    <submittedName>
        <fullName evidence="7">GntR family transcriptional regulator/MocR family aminotransferase</fullName>
    </submittedName>
</protein>
<keyword evidence="7" id="KW-0808">Transferase</keyword>
<dbReference type="Gene3D" id="3.90.1150.10">
    <property type="entry name" value="Aspartate Aminotransferase, domain 1"/>
    <property type="match status" value="1"/>
</dbReference>
<dbReference type="InterPro" id="IPR015424">
    <property type="entry name" value="PyrdxlP-dep_Trfase"/>
</dbReference>
<dbReference type="AlphaFoldDB" id="A0A4R6SSY6"/>
<evidence type="ECO:0000313" key="7">
    <source>
        <dbReference type="EMBL" id="TDQ07515.1"/>
    </source>
</evidence>
<name>A0A4R6SSY6_9SPHI</name>
<evidence type="ECO:0000256" key="4">
    <source>
        <dbReference type="ARBA" id="ARBA00023125"/>
    </source>
</evidence>
<dbReference type="OrthoDB" id="726473at2"/>
<dbReference type="InterPro" id="IPR015421">
    <property type="entry name" value="PyrdxlP-dep_Trfase_major"/>
</dbReference>
<dbReference type="PANTHER" id="PTHR46577:SF1">
    <property type="entry name" value="HTH-TYPE TRANSCRIPTIONAL REGULATORY PROTEIN GABR"/>
    <property type="match status" value="1"/>
</dbReference>
<evidence type="ECO:0000256" key="3">
    <source>
        <dbReference type="ARBA" id="ARBA00023015"/>
    </source>
</evidence>
<dbReference type="InterPro" id="IPR036390">
    <property type="entry name" value="WH_DNA-bd_sf"/>
</dbReference>
<comment type="caution">
    <text evidence="7">The sequence shown here is derived from an EMBL/GenBank/DDBJ whole genome shotgun (WGS) entry which is preliminary data.</text>
</comment>
<sequence length="485" mass="56383">MRKINAQWKIDFPLVKNFSDKILEYFIDKIKTKEVRPGEKLPSQLAFAKLNGINVNTVKRVYFKLAALGWITTVSGSGTFVADRIPELDGPDENLLTELPIKLDHAKLLKPDVVMQPQSFLSIGFDTVNPYYQPVIHNYNYLVEIKNSFLEMNSRQQLETFKSAELKKAIRYYFNVHRRFEIHRDCLHLIFGRKECLDTVFKFLLKPGSAVVNTAPKDVILSESLQYCKTNSYDLSTYDINFFEKLENLLNQKKIDLLYLRPQCSYPEGNQLKPEECSRLIKLAKKHKFYIVEEDDYHEFWYKSTPFIPLANYNHDGHVIYLGALSRLSEYMSNTRVVIAAAEFIALLDQNLLRINPYRSILEEKAITKMIYNGDLWLCVRQARAAKKKDRDNIAIELEHYVGNYAKVNKPDCGLSFWFRFPAYCSVNEVVEYLKEHGMDMPIIPNADIPDVDIYYLRFGFGTVNLKSLEEALKLVSERLAMIKP</sequence>
<evidence type="ECO:0000256" key="1">
    <source>
        <dbReference type="ARBA" id="ARBA00005384"/>
    </source>
</evidence>
<keyword evidence="3" id="KW-0805">Transcription regulation</keyword>
<feature type="domain" description="HTH gntR-type" evidence="6">
    <location>
        <begin position="16"/>
        <end position="84"/>
    </location>
</feature>
<dbReference type="Pfam" id="PF00155">
    <property type="entry name" value="Aminotran_1_2"/>
    <property type="match status" value="1"/>
</dbReference>
<evidence type="ECO:0000256" key="2">
    <source>
        <dbReference type="ARBA" id="ARBA00022898"/>
    </source>
</evidence>
<dbReference type="SMART" id="SM00345">
    <property type="entry name" value="HTH_GNTR"/>
    <property type="match status" value="1"/>
</dbReference>
<dbReference type="InterPro" id="IPR000524">
    <property type="entry name" value="Tscrpt_reg_HTH_GntR"/>
</dbReference>
<dbReference type="Proteomes" id="UP000295620">
    <property type="component" value="Unassembled WGS sequence"/>
</dbReference>
<dbReference type="GO" id="GO:0003700">
    <property type="term" value="F:DNA-binding transcription factor activity"/>
    <property type="evidence" value="ECO:0007669"/>
    <property type="project" value="InterPro"/>
</dbReference>
<dbReference type="CDD" id="cd07377">
    <property type="entry name" value="WHTH_GntR"/>
    <property type="match status" value="1"/>
</dbReference>
<gene>
    <name evidence="7" type="ORF">ATK78_3642</name>
</gene>
<dbReference type="InterPro" id="IPR015422">
    <property type="entry name" value="PyrdxlP-dep_Trfase_small"/>
</dbReference>
<reference evidence="7 8" key="1">
    <citation type="submission" date="2019-03" db="EMBL/GenBank/DDBJ databases">
        <title>Genomic Encyclopedia of Archaeal and Bacterial Type Strains, Phase II (KMG-II): from individual species to whole genera.</title>
        <authorList>
            <person name="Goeker M."/>
        </authorList>
    </citation>
    <scope>NUCLEOTIDE SEQUENCE [LARGE SCALE GENOMIC DNA]</scope>
    <source>
        <strain evidence="7 8">DSM 19035</strain>
    </source>
</reference>
<dbReference type="RefSeq" id="WP_133577478.1">
    <property type="nucleotide sequence ID" value="NZ_SNYC01000006.1"/>
</dbReference>
<keyword evidence="4" id="KW-0238">DNA-binding</keyword>
<evidence type="ECO:0000259" key="6">
    <source>
        <dbReference type="PROSITE" id="PS50949"/>
    </source>
</evidence>
<comment type="similarity">
    <text evidence="1">In the C-terminal section; belongs to the class-I pyridoxal-phosphate-dependent aminotransferase family.</text>
</comment>
<evidence type="ECO:0000256" key="5">
    <source>
        <dbReference type="ARBA" id="ARBA00023163"/>
    </source>
</evidence>
<organism evidence="7 8">
    <name type="scientific">Pedobacter metabolipauper</name>
    <dbReference type="NCBI Taxonomy" id="425513"/>
    <lineage>
        <taxon>Bacteria</taxon>
        <taxon>Pseudomonadati</taxon>
        <taxon>Bacteroidota</taxon>
        <taxon>Sphingobacteriia</taxon>
        <taxon>Sphingobacteriales</taxon>
        <taxon>Sphingobacteriaceae</taxon>
        <taxon>Pedobacter</taxon>
    </lineage>
</organism>